<keyword evidence="4" id="KW-0812">Transmembrane</keyword>
<dbReference type="NCBIfam" id="NF008202">
    <property type="entry name" value="PRK10959.1"/>
    <property type="match status" value="1"/>
</dbReference>
<evidence type="ECO:0000256" key="1">
    <source>
        <dbReference type="ARBA" id="ARBA00004442"/>
    </source>
</evidence>
<comment type="similarity">
    <text evidence="2">Belongs to the OmpW/AlkL family.</text>
</comment>
<dbReference type="GO" id="GO:0009279">
    <property type="term" value="C:cell outer membrane"/>
    <property type="evidence" value="ECO:0007669"/>
    <property type="project" value="UniProtKB-SubCell"/>
</dbReference>
<dbReference type="OrthoDB" id="9807574at2"/>
<evidence type="ECO:0000256" key="2">
    <source>
        <dbReference type="ARBA" id="ARBA00009330"/>
    </source>
</evidence>
<dbReference type="PANTHER" id="PTHR36920:SF1">
    <property type="entry name" value="OUTER MEMBRANE PROTEIN W"/>
    <property type="match status" value="1"/>
</dbReference>
<evidence type="ECO:0000256" key="3">
    <source>
        <dbReference type="ARBA" id="ARBA00022452"/>
    </source>
</evidence>
<dbReference type="Gene3D" id="2.40.160.20">
    <property type="match status" value="1"/>
</dbReference>
<keyword evidence="7" id="KW-0998">Cell outer membrane</keyword>
<dbReference type="RefSeq" id="WP_090361552.1">
    <property type="nucleotide sequence ID" value="NZ_FNEM01000002.1"/>
</dbReference>
<keyword evidence="3" id="KW-1134">Transmembrane beta strand</keyword>
<evidence type="ECO:0000256" key="5">
    <source>
        <dbReference type="ARBA" id="ARBA00022729"/>
    </source>
</evidence>
<accession>A0A1G8LGA0</accession>
<sequence length="215" mass="23694">MMKHTLVAALVLASLSAPAFAAREAGDFIVRAGWAQVNPNESSQDVDTGDYAGNLGEFTVDESNQLGLNFTYMLTDAWAIEVLAASPFKHDVGLAPLGKIAEVTHLPPTVMAQYYFGSDKLRPYIGAGINYTYFWDEEFTNDLGGDLTDLDLSSSWGLAAQVGIDYEINNNWLVNASVWYIDIQTDVKFKLEGAPVKIKTDIDPWVYMVSVGYKF</sequence>
<dbReference type="FunFam" id="2.40.160.20:FF:000001">
    <property type="entry name" value="Outer membrane protein W"/>
    <property type="match status" value="1"/>
</dbReference>
<protein>
    <recommendedName>
        <fullName evidence="8">Outer membrane protein W</fullName>
    </recommendedName>
</protein>
<evidence type="ECO:0000256" key="4">
    <source>
        <dbReference type="ARBA" id="ARBA00022692"/>
    </source>
</evidence>
<keyword evidence="11" id="KW-1185">Reference proteome</keyword>
<evidence type="ECO:0000256" key="9">
    <source>
        <dbReference type="SAM" id="SignalP"/>
    </source>
</evidence>
<dbReference type="PANTHER" id="PTHR36920">
    <property type="match status" value="1"/>
</dbReference>
<dbReference type="GO" id="GO:0055085">
    <property type="term" value="P:transmembrane transport"/>
    <property type="evidence" value="ECO:0007669"/>
    <property type="project" value="TreeGrafter"/>
</dbReference>
<evidence type="ECO:0000256" key="7">
    <source>
        <dbReference type="ARBA" id="ARBA00023237"/>
    </source>
</evidence>
<name>A0A1G8LGA0_9GAMM</name>
<dbReference type="AlphaFoldDB" id="A0A1G8LGA0"/>
<dbReference type="InterPro" id="IPR011250">
    <property type="entry name" value="OMP/PagP_B-barrel"/>
</dbReference>
<keyword evidence="5 9" id="KW-0732">Signal</keyword>
<dbReference type="Pfam" id="PF03922">
    <property type="entry name" value="OmpW"/>
    <property type="match status" value="1"/>
</dbReference>
<feature type="signal peptide" evidence="9">
    <location>
        <begin position="1"/>
        <end position="21"/>
    </location>
</feature>
<reference evidence="11" key="1">
    <citation type="submission" date="2016-10" db="EMBL/GenBank/DDBJ databases">
        <authorList>
            <person name="Varghese N."/>
            <person name="Submissions S."/>
        </authorList>
    </citation>
    <scope>NUCLEOTIDE SEQUENCE [LARGE SCALE GENOMIC DNA]</scope>
    <source>
        <strain evidence="11">DSM 23317</strain>
    </source>
</reference>
<organism evidence="10 11">
    <name type="scientific">Ferrimonas sediminum</name>
    <dbReference type="NCBI Taxonomy" id="718193"/>
    <lineage>
        <taxon>Bacteria</taxon>
        <taxon>Pseudomonadati</taxon>
        <taxon>Pseudomonadota</taxon>
        <taxon>Gammaproteobacteria</taxon>
        <taxon>Alteromonadales</taxon>
        <taxon>Ferrimonadaceae</taxon>
        <taxon>Ferrimonas</taxon>
    </lineage>
</organism>
<comment type="subcellular location">
    <subcellularLocation>
        <location evidence="1">Cell outer membrane</location>
    </subcellularLocation>
</comment>
<dbReference type="EMBL" id="FNEM01000002">
    <property type="protein sequence ID" value="SDI54704.1"/>
    <property type="molecule type" value="Genomic_DNA"/>
</dbReference>
<dbReference type="SUPFAM" id="SSF56925">
    <property type="entry name" value="OMPA-like"/>
    <property type="match status" value="1"/>
</dbReference>
<evidence type="ECO:0000313" key="11">
    <source>
        <dbReference type="Proteomes" id="UP000199527"/>
    </source>
</evidence>
<evidence type="ECO:0000256" key="6">
    <source>
        <dbReference type="ARBA" id="ARBA00023136"/>
    </source>
</evidence>
<evidence type="ECO:0000313" key="10">
    <source>
        <dbReference type="EMBL" id="SDI54704.1"/>
    </source>
</evidence>
<keyword evidence="6" id="KW-0472">Membrane</keyword>
<dbReference type="Proteomes" id="UP000199527">
    <property type="component" value="Unassembled WGS sequence"/>
</dbReference>
<proteinExistence type="inferred from homology"/>
<gene>
    <name evidence="10" type="ORF">SAMN04488540_10253</name>
</gene>
<feature type="chain" id="PRO_5011741542" description="Outer membrane protein W" evidence="9">
    <location>
        <begin position="22"/>
        <end position="215"/>
    </location>
</feature>
<evidence type="ECO:0000256" key="8">
    <source>
        <dbReference type="ARBA" id="ARBA00074212"/>
    </source>
</evidence>
<dbReference type="InterPro" id="IPR005618">
    <property type="entry name" value="OMPW"/>
</dbReference>